<proteinExistence type="predicted"/>
<protein>
    <submittedName>
        <fullName evidence="2">Stage V sporulation protein AC (SpoVAC)</fullName>
    </submittedName>
</protein>
<dbReference type="Pfam" id="PF03862">
    <property type="entry name" value="SpoVAC_SpoVAEB"/>
    <property type="match status" value="1"/>
</dbReference>
<dbReference type="OrthoDB" id="9797988at2"/>
<evidence type="ECO:0000313" key="2">
    <source>
        <dbReference type="EMBL" id="CDL90465.1"/>
    </source>
</evidence>
<evidence type="ECO:0000256" key="1">
    <source>
        <dbReference type="SAM" id="Phobius"/>
    </source>
</evidence>
<dbReference type="NCBIfam" id="TIGR02838">
    <property type="entry name" value="spore_V_AC"/>
    <property type="match status" value="1"/>
</dbReference>
<dbReference type="EMBL" id="CBXI010000007">
    <property type="protein sequence ID" value="CDL90465.1"/>
    <property type="molecule type" value="Genomic_DNA"/>
</dbReference>
<keyword evidence="1" id="KW-0472">Membrane</keyword>
<accession>W6N3I9</accession>
<keyword evidence="1" id="KW-0812">Transmembrane</keyword>
<dbReference type="PANTHER" id="PTHR38450">
    <property type="entry name" value="STAGE V SPORULATION PROTEIN AC-RELATED"/>
    <property type="match status" value="1"/>
</dbReference>
<keyword evidence="1" id="KW-1133">Transmembrane helix</keyword>
<dbReference type="GeneID" id="29418428"/>
<evidence type="ECO:0000313" key="3">
    <source>
        <dbReference type="Proteomes" id="UP000019482"/>
    </source>
</evidence>
<name>W6N3I9_CLOTY</name>
<feature type="transmembrane region" description="Helical" evidence="1">
    <location>
        <begin position="133"/>
        <end position="156"/>
    </location>
</feature>
<dbReference type="PANTHER" id="PTHR38450:SF1">
    <property type="entry name" value="STAGE V SPORULATION PROTEIN AC"/>
    <property type="match status" value="1"/>
</dbReference>
<dbReference type="RefSeq" id="WP_017751591.1">
    <property type="nucleotide sequence ID" value="NZ_CBXI010000007.1"/>
</dbReference>
<dbReference type="Proteomes" id="UP000019482">
    <property type="component" value="Unassembled WGS sequence"/>
</dbReference>
<dbReference type="InterPro" id="IPR014203">
    <property type="entry name" value="Spore_V_AC"/>
</dbReference>
<gene>
    <name evidence="2" type="ORF">CTDIVETGP_0535</name>
</gene>
<feature type="transmembrane region" description="Helical" evidence="1">
    <location>
        <begin position="36"/>
        <end position="55"/>
    </location>
</feature>
<comment type="caution">
    <text evidence="2">The sequence shown here is derived from an EMBL/GenBank/DDBJ whole genome shotgun (WGS) entry which is preliminary data.</text>
</comment>
<feature type="transmembrane region" description="Helical" evidence="1">
    <location>
        <begin position="67"/>
        <end position="86"/>
    </location>
</feature>
<keyword evidence="3" id="KW-1185">Reference proteome</keyword>
<dbReference type="AlphaFoldDB" id="W6N3I9"/>
<dbReference type="InterPro" id="IPR005562">
    <property type="entry name" value="SpoVA"/>
</dbReference>
<sequence>MSSNKNNKLTPEQKKFQQFAETKIPKRRVLKNCMRAFLIGGLICIFDQALQFMFIKYFSFTDETAGNPASAILIIIAALLTGFGVFDHIAQWAGAGTSVPITGFANSIASAAIEHRTEGYVLGVGSNMFKVAGAVITFGVFSAFVVSILSIVIKWLGGM</sequence>
<organism evidence="2 3">
    <name type="scientific">Clostridium tyrobutyricum DIVETGP</name>
    <dbReference type="NCBI Taxonomy" id="1408889"/>
    <lineage>
        <taxon>Bacteria</taxon>
        <taxon>Bacillati</taxon>
        <taxon>Bacillota</taxon>
        <taxon>Clostridia</taxon>
        <taxon>Eubacteriales</taxon>
        <taxon>Clostridiaceae</taxon>
        <taxon>Clostridium</taxon>
    </lineage>
</organism>
<reference evidence="2 3" key="1">
    <citation type="journal article" date="2015" name="Genome Announc.">
        <title>Draft Genome Sequence of Clostridium tyrobutyricum Strain DIVETGP, Isolated from Cow's Milk for Grana Padano Production.</title>
        <authorList>
            <person name="Soggiu A."/>
            <person name="Piras C."/>
            <person name="Gaiarsa S."/>
            <person name="Sassera D."/>
            <person name="Roncada P."/>
            <person name="Bendixen E."/>
            <person name="Brasca M."/>
            <person name="Bonizzi L."/>
        </authorList>
    </citation>
    <scope>NUCLEOTIDE SEQUENCE [LARGE SCALE GENOMIC DNA]</scope>
    <source>
        <strain evidence="2 3">DIVETGP</strain>
    </source>
</reference>